<organism evidence="1 2">
    <name type="scientific">Streptomyces milbemycinicus</name>
    <dbReference type="NCBI Taxonomy" id="476552"/>
    <lineage>
        <taxon>Bacteria</taxon>
        <taxon>Bacillati</taxon>
        <taxon>Actinomycetota</taxon>
        <taxon>Actinomycetes</taxon>
        <taxon>Kitasatosporales</taxon>
        <taxon>Streptomycetaceae</taxon>
        <taxon>Streptomyces</taxon>
    </lineage>
</organism>
<dbReference type="Proteomes" id="UP001620295">
    <property type="component" value="Unassembled WGS sequence"/>
</dbReference>
<keyword evidence="2" id="KW-1185">Reference proteome</keyword>
<sequence length="107" mass="11798">MTFVAKRLAVTDVLHSNEPEGVFYTFTRYDVDLPSTEVVRLFLQDSVAVRSGTEFGRAGQRRIRLSFTVPWAGSTRASLVLPRRSDGFGPSGPRSHAVTLLVISRGC</sequence>
<dbReference type="EMBL" id="JBJDQH010000020">
    <property type="protein sequence ID" value="MFK4271803.1"/>
    <property type="molecule type" value="Genomic_DNA"/>
</dbReference>
<comment type="caution">
    <text evidence="1">The sequence shown here is derived from an EMBL/GenBank/DDBJ whole genome shotgun (WGS) entry which is preliminary data.</text>
</comment>
<accession>A0ABW8M0V7</accession>
<dbReference type="RefSeq" id="WP_358646682.1">
    <property type="nucleotide sequence ID" value="NZ_JBFACG010000084.1"/>
</dbReference>
<dbReference type="Gene3D" id="3.90.1150.10">
    <property type="entry name" value="Aspartate Aminotransferase, domain 1"/>
    <property type="match status" value="1"/>
</dbReference>
<evidence type="ECO:0000313" key="2">
    <source>
        <dbReference type="Proteomes" id="UP001620295"/>
    </source>
</evidence>
<proteinExistence type="predicted"/>
<dbReference type="InterPro" id="IPR015422">
    <property type="entry name" value="PyrdxlP-dep_Trfase_small"/>
</dbReference>
<protein>
    <submittedName>
        <fullName evidence="1">Uncharacterized protein</fullName>
    </submittedName>
</protein>
<gene>
    <name evidence="1" type="ORF">ACI2L5_43945</name>
</gene>
<name>A0ABW8M0V7_9ACTN</name>
<evidence type="ECO:0000313" key="1">
    <source>
        <dbReference type="EMBL" id="MFK4271803.1"/>
    </source>
</evidence>
<reference evidence="1 2" key="1">
    <citation type="submission" date="2024-11" db="EMBL/GenBank/DDBJ databases">
        <title>The Natural Products Discovery Center: Release of the First 8490 Sequenced Strains for Exploring Actinobacteria Biosynthetic Diversity.</title>
        <authorList>
            <person name="Kalkreuter E."/>
            <person name="Kautsar S.A."/>
            <person name="Yang D."/>
            <person name="Bader C.D."/>
            <person name="Teijaro C.N."/>
            <person name="Fluegel L."/>
            <person name="Davis C.M."/>
            <person name="Simpson J.R."/>
            <person name="Lauterbach L."/>
            <person name="Steele A.D."/>
            <person name="Gui C."/>
            <person name="Meng S."/>
            <person name="Li G."/>
            <person name="Viehrig K."/>
            <person name="Ye F."/>
            <person name="Su P."/>
            <person name="Kiefer A.F."/>
            <person name="Nichols A."/>
            <person name="Cepeda A.J."/>
            <person name="Yan W."/>
            <person name="Fan B."/>
            <person name="Jiang Y."/>
            <person name="Adhikari A."/>
            <person name="Zheng C.-J."/>
            <person name="Schuster L."/>
            <person name="Cowan T.M."/>
            <person name="Smanski M.J."/>
            <person name="Chevrette M.G."/>
            <person name="De Carvalho L.P.S."/>
            <person name="Shen B."/>
        </authorList>
    </citation>
    <scope>NUCLEOTIDE SEQUENCE [LARGE SCALE GENOMIC DNA]</scope>
    <source>
        <strain evidence="1 2">NPDC020863</strain>
    </source>
</reference>
<dbReference type="InterPro" id="IPR015424">
    <property type="entry name" value="PyrdxlP-dep_Trfase"/>
</dbReference>
<dbReference type="SUPFAM" id="SSF53383">
    <property type="entry name" value="PLP-dependent transferases"/>
    <property type="match status" value="1"/>
</dbReference>